<keyword evidence="1" id="KW-0472">Membrane</keyword>
<evidence type="ECO:0000313" key="2">
    <source>
        <dbReference type="EMBL" id="MBN8229328.1"/>
    </source>
</evidence>
<sequence>MTSRLALFAALILGSVLFGLSMLAAALSRGAALPVSLGLGLVLLVFVIVTLRRAPRWRTEGTFTLSGAAWRWLSLAVALLSGLGTTAVVLDELHLPLPIGECLGSSCEVSYAIAPLVFVASFLGGWLLSAALLGAYGLLRAISSKAVWGIVVSVPVLTFLVVLAVFAGS</sequence>
<dbReference type="RefSeq" id="WP_207052501.1">
    <property type="nucleotide sequence ID" value="NZ_JAFIMU010000007.1"/>
</dbReference>
<keyword evidence="1" id="KW-1133">Transmembrane helix</keyword>
<dbReference type="EMBL" id="JAFIMU010000007">
    <property type="protein sequence ID" value="MBN8229328.1"/>
    <property type="molecule type" value="Genomic_DNA"/>
</dbReference>
<feature type="transmembrane region" description="Helical" evidence="1">
    <location>
        <begin position="35"/>
        <end position="51"/>
    </location>
</feature>
<evidence type="ECO:0000313" key="3">
    <source>
        <dbReference type="Proteomes" id="UP000664052"/>
    </source>
</evidence>
<organism evidence="2 3">
    <name type="scientific">Corallococcus macrosporus</name>
    <dbReference type="NCBI Taxonomy" id="35"/>
    <lineage>
        <taxon>Bacteria</taxon>
        <taxon>Pseudomonadati</taxon>
        <taxon>Myxococcota</taxon>
        <taxon>Myxococcia</taxon>
        <taxon>Myxococcales</taxon>
        <taxon>Cystobacterineae</taxon>
        <taxon>Myxococcaceae</taxon>
        <taxon>Corallococcus</taxon>
    </lineage>
</organism>
<gene>
    <name evidence="2" type="ORF">JYK02_17605</name>
</gene>
<keyword evidence="3" id="KW-1185">Reference proteome</keyword>
<keyword evidence="1" id="KW-0812">Transmembrane</keyword>
<accession>A0ABS3DCD1</accession>
<feature type="transmembrane region" description="Helical" evidence="1">
    <location>
        <begin position="146"/>
        <end position="167"/>
    </location>
</feature>
<evidence type="ECO:0000256" key="1">
    <source>
        <dbReference type="SAM" id="Phobius"/>
    </source>
</evidence>
<feature type="transmembrane region" description="Helical" evidence="1">
    <location>
        <begin position="110"/>
        <end position="139"/>
    </location>
</feature>
<protein>
    <submittedName>
        <fullName evidence="2">Uncharacterized protein</fullName>
    </submittedName>
</protein>
<feature type="transmembrane region" description="Helical" evidence="1">
    <location>
        <begin position="72"/>
        <end position="90"/>
    </location>
</feature>
<reference evidence="2 3" key="1">
    <citation type="submission" date="2021-02" db="EMBL/GenBank/DDBJ databases">
        <title>De Novo genome assembly of isolated myxobacteria.</title>
        <authorList>
            <person name="Stevens D.C."/>
        </authorList>
    </citation>
    <scope>NUCLEOTIDE SEQUENCE [LARGE SCALE GENOMIC DNA]</scope>
    <source>
        <strain evidence="2 3">ATCC 29039</strain>
    </source>
</reference>
<proteinExistence type="predicted"/>
<dbReference type="Proteomes" id="UP000664052">
    <property type="component" value="Unassembled WGS sequence"/>
</dbReference>
<comment type="caution">
    <text evidence="2">The sequence shown here is derived from an EMBL/GenBank/DDBJ whole genome shotgun (WGS) entry which is preliminary data.</text>
</comment>
<name>A0ABS3DCD1_9BACT</name>